<dbReference type="Gene3D" id="1.10.260.40">
    <property type="entry name" value="lambda repressor-like DNA-binding domains"/>
    <property type="match status" value="1"/>
</dbReference>
<dbReference type="PATRIC" id="fig|400772.4.peg.2645"/>
<accession>A0A0F0LQB2</accession>
<dbReference type="InterPro" id="IPR011051">
    <property type="entry name" value="RmlC_Cupin_sf"/>
</dbReference>
<dbReference type="PANTHER" id="PTHR46797">
    <property type="entry name" value="HTH-TYPE TRANSCRIPTIONAL REGULATOR"/>
    <property type="match status" value="1"/>
</dbReference>
<dbReference type="InterPro" id="IPR013096">
    <property type="entry name" value="Cupin_2"/>
</dbReference>
<dbReference type="RefSeq" id="WP_045248511.1">
    <property type="nucleotide sequence ID" value="NZ_JYIY01000079.1"/>
</dbReference>
<evidence type="ECO:0000259" key="2">
    <source>
        <dbReference type="PROSITE" id="PS50943"/>
    </source>
</evidence>
<dbReference type="AlphaFoldDB" id="A0A0F0LQB2"/>
<proteinExistence type="predicted"/>
<reference evidence="3 6" key="2">
    <citation type="journal article" date="2018" name="Nat. Biotechnol.">
        <title>A standardized bacterial taxonomy based on genome phylogeny substantially revises the tree of life.</title>
        <authorList>
            <person name="Parks D.H."/>
            <person name="Chuvochina M."/>
            <person name="Waite D.W."/>
            <person name="Rinke C."/>
            <person name="Skarshewski A."/>
            <person name="Chaumeil P.A."/>
            <person name="Hugenholtz P."/>
        </authorList>
    </citation>
    <scope>NUCLEOTIDE SEQUENCE [LARGE SCALE GENOMIC DNA]</scope>
    <source>
        <strain evidence="3">UBA9152</strain>
    </source>
</reference>
<keyword evidence="5" id="KW-1185">Reference proteome</keyword>
<evidence type="ECO:0000256" key="1">
    <source>
        <dbReference type="ARBA" id="ARBA00023125"/>
    </source>
</evidence>
<dbReference type="CDD" id="cd00093">
    <property type="entry name" value="HTH_XRE"/>
    <property type="match status" value="1"/>
</dbReference>
<dbReference type="GO" id="GO:0005829">
    <property type="term" value="C:cytosol"/>
    <property type="evidence" value="ECO:0007669"/>
    <property type="project" value="TreeGrafter"/>
</dbReference>
<dbReference type="EMBL" id="DMNG01000090">
    <property type="protein sequence ID" value="HAN23982.1"/>
    <property type="molecule type" value="Genomic_DNA"/>
</dbReference>
<dbReference type="Proteomes" id="UP000033451">
    <property type="component" value="Unassembled WGS sequence"/>
</dbReference>
<reference evidence="4 5" key="1">
    <citation type="submission" date="2015-02" db="EMBL/GenBank/DDBJ databases">
        <title>Draft genome sequences of ten Microbacterium spp. with emphasis on heavy metal contaminated environments.</title>
        <authorList>
            <person name="Corretto E."/>
        </authorList>
    </citation>
    <scope>NUCLEOTIDE SEQUENCE [LARGE SCALE GENOMIC DNA]</scope>
    <source>
        <strain evidence="4 5">DSM 18659</strain>
    </source>
</reference>
<dbReference type="InterPro" id="IPR014710">
    <property type="entry name" value="RmlC-like_jellyroll"/>
</dbReference>
<evidence type="ECO:0000313" key="6">
    <source>
        <dbReference type="Proteomes" id="UP000257479"/>
    </source>
</evidence>
<dbReference type="OrthoDB" id="4282897at2"/>
<evidence type="ECO:0000313" key="5">
    <source>
        <dbReference type="Proteomes" id="UP000033451"/>
    </source>
</evidence>
<feature type="domain" description="HTH cro/C1-type" evidence="2">
    <location>
        <begin position="24"/>
        <end position="78"/>
    </location>
</feature>
<dbReference type="GO" id="GO:0003700">
    <property type="term" value="F:DNA-binding transcription factor activity"/>
    <property type="evidence" value="ECO:0007669"/>
    <property type="project" value="TreeGrafter"/>
</dbReference>
<dbReference type="Pfam" id="PF07883">
    <property type="entry name" value="Cupin_2"/>
    <property type="match status" value="1"/>
</dbReference>
<dbReference type="PROSITE" id="PS50943">
    <property type="entry name" value="HTH_CROC1"/>
    <property type="match status" value="1"/>
</dbReference>
<dbReference type="PANTHER" id="PTHR46797:SF1">
    <property type="entry name" value="METHYLPHOSPHONATE SYNTHASE"/>
    <property type="match status" value="1"/>
</dbReference>
<evidence type="ECO:0000313" key="3">
    <source>
        <dbReference type="EMBL" id="HAN23982.1"/>
    </source>
</evidence>
<keyword evidence="1" id="KW-0238">DNA-binding</keyword>
<protein>
    <submittedName>
        <fullName evidence="4">Anaerobic benzoate catabolism transcriptional regulator</fullName>
    </submittedName>
    <submittedName>
        <fullName evidence="3">XRE family transcriptional regulator</fullName>
    </submittedName>
</protein>
<dbReference type="InterPro" id="IPR001387">
    <property type="entry name" value="Cro/C1-type_HTH"/>
</dbReference>
<dbReference type="InterPro" id="IPR050807">
    <property type="entry name" value="TransReg_Diox_bact_type"/>
</dbReference>
<dbReference type="SUPFAM" id="SSF51182">
    <property type="entry name" value="RmlC-like cupins"/>
    <property type="match status" value="1"/>
</dbReference>
<dbReference type="GO" id="GO:0003677">
    <property type="term" value="F:DNA binding"/>
    <property type="evidence" value="ECO:0007669"/>
    <property type="project" value="UniProtKB-KW"/>
</dbReference>
<sequence>MAKNVAAPTSSPVDEVTVALGERIRAMRHARRLTLVELASASELSHPFLSQLERGLTRPSMGSLERIARALGTSQVELLSVDRPATTGDEVDVVRADEGSSGAYAEGIARMLVSDPRSFHPMEFRAENVEFGDFFDHDEDEWMFVLDGTVEIDLDREGRPDVLAPGDSVFYAGGTRHRWRSADGRAYRLIIVKEHPARL</sequence>
<dbReference type="Gene3D" id="2.60.120.10">
    <property type="entry name" value="Jelly Rolls"/>
    <property type="match status" value="1"/>
</dbReference>
<gene>
    <name evidence="3" type="ORF">DCP95_05340</name>
    <name evidence="4" type="ORF">RR49_02633</name>
</gene>
<dbReference type="STRING" id="400772.RR49_02633"/>
<organism evidence="4 5">
    <name type="scientific">Microbacterium ginsengisoli</name>
    <dbReference type="NCBI Taxonomy" id="400772"/>
    <lineage>
        <taxon>Bacteria</taxon>
        <taxon>Bacillati</taxon>
        <taxon>Actinomycetota</taxon>
        <taxon>Actinomycetes</taxon>
        <taxon>Micrococcales</taxon>
        <taxon>Microbacteriaceae</taxon>
        <taxon>Microbacterium</taxon>
    </lineage>
</organism>
<comment type="caution">
    <text evidence="4">The sequence shown here is derived from an EMBL/GenBank/DDBJ whole genome shotgun (WGS) entry which is preliminary data.</text>
</comment>
<dbReference type="SUPFAM" id="SSF47413">
    <property type="entry name" value="lambda repressor-like DNA-binding domains"/>
    <property type="match status" value="1"/>
</dbReference>
<dbReference type="EMBL" id="JYIY01000079">
    <property type="protein sequence ID" value="KJL35407.1"/>
    <property type="molecule type" value="Genomic_DNA"/>
</dbReference>
<dbReference type="InterPro" id="IPR010982">
    <property type="entry name" value="Lambda_DNA-bd_dom_sf"/>
</dbReference>
<dbReference type="Pfam" id="PF13560">
    <property type="entry name" value="HTH_31"/>
    <property type="match status" value="1"/>
</dbReference>
<dbReference type="CDD" id="cd02209">
    <property type="entry name" value="cupin_XRE_C"/>
    <property type="match status" value="1"/>
</dbReference>
<dbReference type="Proteomes" id="UP000257479">
    <property type="component" value="Unassembled WGS sequence"/>
</dbReference>
<dbReference type="SMART" id="SM00530">
    <property type="entry name" value="HTH_XRE"/>
    <property type="match status" value="1"/>
</dbReference>
<name>A0A0F0LQB2_9MICO</name>
<evidence type="ECO:0000313" key="4">
    <source>
        <dbReference type="EMBL" id="KJL35407.1"/>
    </source>
</evidence>